<dbReference type="CDD" id="cd06456">
    <property type="entry name" value="M3A_DCP"/>
    <property type="match status" value="1"/>
</dbReference>
<evidence type="ECO:0000259" key="10">
    <source>
        <dbReference type="Pfam" id="PF01432"/>
    </source>
</evidence>
<evidence type="ECO:0000256" key="1">
    <source>
        <dbReference type="ARBA" id="ARBA00006040"/>
    </source>
</evidence>
<protein>
    <recommendedName>
        <fullName evidence="8">oligopeptidase A</fullName>
        <ecNumber evidence="8">3.4.24.70</ecNumber>
    </recommendedName>
</protein>
<gene>
    <name evidence="12" type="primary">prlC</name>
    <name evidence="12" type="ORF">BN3087_870006</name>
</gene>
<keyword evidence="5 9" id="KW-0862">Zinc</keyword>
<sequence>MFCKFKEPNYSTFISDIKSIISNYNAVINNISTSNETDFAKTIKILEDIDEELNIFFTPLSHLNSVMNNDANQKIYEEAIQILSIFHTKLAHNSTLYEKLKTISTSTDDQKRVISENIKDFELSGVNLPQKTKNRLEDIDSKLSLLSNQFSQNLLNATNSFTLLIENEKDIENMPESILESAKKEQNGNVQYEFTLQMPSYIGYMTYGPNREIREKLYCAYTTRAPENSNIINEILALRNEEATILGFDNYASLALEKRDASTPYDVIEFLEKIANIAKNYAKKELDELSNFAYKYDGIKKLESYDIGYYSEKLKQELFDFDETEVQEYFEQDRVLSGLLDMVSNLFDVEFKKIDLSLWHECVKVYDMYENGKVKSRLYFDLEARKEKRGGAWMHDFETHFIDSKGKTHLSSAFIVCNFMSANKKMPSLLRHDDVVTLFHEMGHALHHIFSTNKERSISGINGVAWDVVEFPSQFLENFAYKKDILKTFAKHYKTNKNISEDLLEKIESSKNFQASLGILRQIEFALFDIKLHQKLYSSDEAQKLLDEIRETTSPIKPPKYNKFQNGFSHIFSGGYAAGYYSYKWAEVLSADAFFECLDNSGNFNKSKALGYKENILSKGNLDNMRVLYEKWLGKTPNLNNLFKLYGLESA</sequence>
<keyword evidence="4 9" id="KW-0378">Hydrolase</keyword>
<dbReference type="Gene3D" id="1.10.1370.40">
    <property type="match status" value="1"/>
</dbReference>
<dbReference type="InterPro" id="IPR045090">
    <property type="entry name" value="Pept_M3A_M3B"/>
</dbReference>
<dbReference type="EMBL" id="FAXN01000092">
    <property type="protein sequence ID" value="CUV66486.1"/>
    <property type="molecule type" value="Genomic_DNA"/>
</dbReference>
<dbReference type="EC" id="3.4.24.70" evidence="8"/>
<dbReference type="InterPro" id="IPR024077">
    <property type="entry name" value="Neurolysin/TOP_dom2"/>
</dbReference>
<dbReference type="PANTHER" id="PTHR43660:SF1">
    <property type="entry name" value="DIPEPTIDYL CARBOXYPEPTIDASE"/>
    <property type="match status" value="1"/>
</dbReference>
<dbReference type="InterPro" id="IPR045666">
    <property type="entry name" value="OpdA_N"/>
</dbReference>
<dbReference type="Gene3D" id="3.40.390.10">
    <property type="entry name" value="Collagenase (Catalytic Domain)"/>
    <property type="match status" value="1"/>
</dbReference>
<comment type="similarity">
    <text evidence="1 9">Belongs to the peptidase M3 family.</text>
</comment>
<evidence type="ECO:0000256" key="8">
    <source>
        <dbReference type="ARBA" id="ARBA00026100"/>
    </source>
</evidence>
<evidence type="ECO:0000256" key="6">
    <source>
        <dbReference type="ARBA" id="ARBA00023049"/>
    </source>
</evidence>
<dbReference type="AlphaFoldDB" id="A0A0S4XRJ5"/>
<feature type="domain" description="Oligopeptidase A N-terminal" evidence="11">
    <location>
        <begin position="17"/>
        <end position="132"/>
    </location>
</feature>
<dbReference type="GO" id="GO:0046872">
    <property type="term" value="F:metal ion binding"/>
    <property type="evidence" value="ECO:0007669"/>
    <property type="project" value="UniProtKB-UniRule"/>
</dbReference>
<dbReference type="SUPFAM" id="SSF55486">
    <property type="entry name" value="Metalloproteases ('zincins'), catalytic domain"/>
    <property type="match status" value="1"/>
</dbReference>
<comment type="catalytic activity">
    <reaction evidence="7">
        <text>Hydrolysis of oligopeptides, with broad specificity. Gly or Ala commonly occur as P1 or P1' residues, but more distant residues are also important, as is shown by the fact that Z-Gly-Pro-Gly-|-Gly-Pro-Ala is cleaved, but not Z-(Gly)(5).</text>
        <dbReference type="EC" id="3.4.24.70"/>
    </reaction>
</comment>
<evidence type="ECO:0000256" key="9">
    <source>
        <dbReference type="RuleBase" id="RU003435"/>
    </source>
</evidence>
<evidence type="ECO:0000256" key="2">
    <source>
        <dbReference type="ARBA" id="ARBA00022670"/>
    </source>
</evidence>
<proteinExistence type="inferred from homology"/>
<dbReference type="Pfam" id="PF19310">
    <property type="entry name" value="TOP_N"/>
    <property type="match status" value="1"/>
</dbReference>
<dbReference type="InterPro" id="IPR001567">
    <property type="entry name" value="Pept_M3A_M3B_dom"/>
</dbReference>
<reference evidence="12" key="1">
    <citation type="submission" date="2015-11" db="EMBL/GenBank/DDBJ databases">
        <authorList>
            <person name="Zhang Y."/>
            <person name="Guo Z."/>
        </authorList>
    </citation>
    <scope>NUCLEOTIDE SEQUENCE</scope>
    <source>
        <strain evidence="12">BN30871</strain>
    </source>
</reference>
<accession>A0A0S4XRJ5</accession>
<dbReference type="GO" id="GO:0005829">
    <property type="term" value="C:cytosol"/>
    <property type="evidence" value="ECO:0007669"/>
    <property type="project" value="UniProtKB-ARBA"/>
</dbReference>
<evidence type="ECO:0000256" key="3">
    <source>
        <dbReference type="ARBA" id="ARBA00022723"/>
    </source>
</evidence>
<comment type="cofactor">
    <cofactor evidence="9">
        <name>Zn(2+)</name>
        <dbReference type="ChEBI" id="CHEBI:29105"/>
    </cofactor>
    <text evidence="9">Binds 1 zinc ion.</text>
</comment>
<keyword evidence="2 9" id="KW-0645">Protease</keyword>
<dbReference type="InterPro" id="IPR034005">
    <property type="entry name" value="M3A_DCP"/>
</dbReference>
<organism evidence="12">
    <name type="scientific">Sulfurovum sp. enrichment culture clone C5</name>
    <dbReference type="NCBI Taxonomy" id="497650"/>
    <lineage>
        <taxon>Bacteria</taxon>
        <taxon>Pseudomonadati</taxon>
        <taxon>Campylobacterota</taxon>
        <taxon>Epsilonproteobacteria</taxon>
        <taxon>Campylobacterales</taxon>
        <taxon>Sulfurovaceae</taxon>
        <taxon>Sulfurovum</taxon>
        <taxon>environmental samples</taxon>
    </lineage>
</organism>
<dbReference type="InterPro" id="IPR024079">
    <property type="entry name" value="MetalloPept_cat_dom_sf"/>
</dbReference>
<evidence type="ECO:0000256" key="5">
    <source>
        <dbReference type="ARBA" id="ARBA00022833"/>
    </source>
</evidence>
<dbReference type="PANTHER" id="PTHR43660">
    <property type="entry name" value="DIPEPTIDYL CARBOXYPEPTIDASE"/>
    <property type="match status" value="1"/>
</dbReference>
<evidence type="ECO:0000256" key="4">
    <source>
        <dbReference type="ARBA" id="ARBA00022801"/>
    </source>
</evidence>
<evidence type="ECO:0000256" key="7">
    <source>
        <dbReference type="ARBA" id="ARBA00024603"/>
    </source>
</evidence>
<keyword evidence="3 9" id="KW-0479">Metal-binding</keyword>
<evidence type="ECO:0000259" key="11">
    <source>
        <dbReference type="Pfam" id="PF19310"/>
    </source>
</evidence>
<keyword evidence="6 9" id="KW-0482">Metalloprotease</keyword>
<feature type="domain" description="Peptidase M3A/M3B catalytic" evidence="10">
    <location>
        <begin position="205"/>
        <end position="643"/>
    </location>
</feature>
<dbReference type="Pfam" id="PF01432">
    <property type="entry name" value="Peptidase_M3"/>
    <property type="match status" value="1"/>
</dbReference>
<dbReference type="Gene3D" id="1.10.1370.10">
    <property type="entry name" value="Neurolysin, domain 3"/>
    <property type="match status" value="1"/>
</dbReference>
<dbReference type="GO" id="GO:0006508">
    <property type="term" value="P:proteolysis"/>
    <property type="evidence" value="ECO:0007669"/>
    <property type="project" value="UniProtKB-KW"/>
</dbReference>
<dbReference type="GO" id="GO:0004222">
    <property type="term" value="F:metalloendopeptidase activity"/>
    <property type="evidence" value="ECO:0007669"/>
    <property type="project" value="UniProtKB-EC"/>
</dbReference>
<dbReference type="FunFam" id="3.40.390.10:FF:000009">
    <property type="entry name" value="Oligopeptidase A"/>
    <property type="match status" value="1"/>
</dbReference>
<name>A0A0S4XRJ5_9BACT</name>
<evidence type="ECO:0000313" key="12">
    <source>
        <dbReference type="EMBL" id="CUV66486.1"/>
    </source>
</evidence>